<keyword evidence="2" id="KW-1185">Reference proteome</keyword>
<gene>
    <name evidence="1" type="ORF">E6C60_4148</name>
</gene>
<protein>
    <submittedName>
        <fullName evidence="1">Uncharacterized protein</fullName>
    </submittedName>
</protein>
<dbReference type="Proteomes" id="UP000300879">
    <property type="component" value="Chromosome"/>
</dbReference>
<reference evidence="1 2" key="1">
    <citation type="submission" date="2019-05" db="EMBL/GenBank/DDBJ databases">
        <authorList>
            <person name="Chen C."/>
        </authorList>
    </citation>
    <scope>NUCLEOTIDE SEQUENCE [LARGE SCALE GENOMIC DNA]</scope>
    <source>
        <strain evidence="1 2">HB172198</strain>
    </source>
</reference>
<proteinExistence type="predicted"/>
<evidence type="ECO:0000313" key="2">
    <source>
        <dbReference type="Proteomes" id="UP000300879"/>
    </source>
</evidence>
<dbReference type="KEGG" id="palo:E6C60_4148"/>
<evidence type="ECO:0000313" key="1">
    <source>
        <dbReference type="EMBL" id="QCT04853.1"/>
    </source>
</evidence>
<dbReference type="AlphaFoldDB" id="A0A4P8XQP8"/>
<accession>A0A4P8XQP8</accession>
<dbReference type="EMBL" id="CP040396">
    <property type="protein sequence ID" value="QCT04853.1"/>
    <property type="molecule type" value="Genomic_DNA"/>
</dbReference>
<organism evidence="1 2">
    <name type="scientific">Paenibacillus algicola</name>
    <dbReference type="NCBI Taxonomy" id="2565926"/>
    <lineage>
        <taxon>Bacteria</taxon>
        <taxon>Bacillati</taxon>
        <taxon>Bacillota</taxon>
        <taxon>Bacilli</taxon>
        <taxon>Bacillales</taxon>
        <taxon>Paenibacillaceae</taxon>
        <taxon>Paenibacillus</taxon>
    </lineage>
</organism>
<name>A0A4P8XQP8_9BACL</name>
<sequence>MVISEISKKVVSYYGKEFKNYATINFNTQDFSYFRSQGIKVISVPK</sequence>